<reference evidence="4" key="2">
    <citation type="submission" date="2022-01" db="EMBL/GenBank/DDBJ databases">
        <authorList>
            <person name="Yamashiro T."/>
            <person name="Shiraishi A."/>
            <person name="Satake H."/>
            <person name="Nakayama K."/>
        </authorList>
    </citation>
    <scope>NUCLEOTIDE SEQUENCE</scope>
</reference>
<dbReference type="PROSITE" id="PS50158">
    <property type="entry name" value="ZF_CCHC"/>
    <property type="match status" value="1"/>
</dbReference>
<keyword evidence="1" id="KW-0479">Metal-binding</keyword>
<keyword evidence="1" id="KW-0862">Zinc</keyword>
<comment type="caution">
    <text evidence="4">The sequence shown here is derived from an EMBL/GenBank/DDBJ whole genome shotgun (WGS) entry which is preliminary data.</text>
</comment>
<evidence type="ECO:0000256" key="2">
    <source>
        <dbReference type="SAM" id="MobiDB-lite"/>
    </source>
</evidence>
<keyword evidence="1" id="KW-0863">Zinc-finger</keyword>
<name>A0ABQ5CWF2_9ASTR</name>
<evidence type="ECO:0000259" key="3">
    <source>
        <dbReference type="PROSITE" id="PS50158"/>
    </source>
</evidence>
<feature type="compositionally biased region" description="Low complexity" evidence="2">
    <location>
        <begin position="475"/>
        <end position="486"/>
    </location>
</feature>
<dbReference type="Proteomes" id="UP001151760">
    <property type="component" value="Unassembled WGS sequence"/>
</dbReference>
<dbReference type="Pfam" id="PF00098">
    <property type="entry name" value="zf-CCHC"/>
    <property type="match status" value="1"/>
</dbReference>
<feature type="non-terminal residue" evidence="4">
    <location>
        <position position="633"/>
    </location>
</feature>
<evidence type="ECO:0000256" key="1">
    <source>
        <dbReference type="PROSITE-ProRule" id="PRU00047"/>
    </source>
</evidence>
<gene>
    <name evidence="4" type="ORF">Tco_0911157</name>
</gene>
<dbReference type="Gene3D" id="4.10.60.10">
    <property type="entry name" value="Zinc finger, CCHC-type"/>
    <property type="match status" value="1"/>
</dbReference>
<organism evidence="4 5">
    <name type="scientific">Tanacetum coccineum</name>
    <dbReference type="NCBI Taxonomy" id="301880"/>
    <lineage>
        <taxon>Eukaryota</taxon>
        <taxon>Viridiplantae</taxon>
        <taxon>Streptophyta</taxon>
        <taxon>Embryophyta</taxon>
        <taxon>Tracheophyta</taxon>
        <taxon>Spermatophyta</taxon>
        <taxon>Magnoliopsida</taxon>
        <taxon>eudicotyledons</taxon>
        <taxon>Gunneridae</taxon>
        <taxon>Pentapetalae</taxon>
        <taxon>asterids</taxon>
        <taxon>campanulids</taxon>
        <taxon>Asterales</taxon>
        <taxon>Asteraceae</taxon>
        <taxon>Asteroideae</taxon>
        <taxon>Anthemideae</taxon>
        <taxon>Anthemidinae</taxon>
        <taxon>Tanacetum</taxon>
    </lineage>
</organism>
<reference evidence="4" key="1">
    <citation type="journal article" date="2022" name="Int. J. Mol. Sci.">
        <title>Draft Genome of Tanacetum Coccineum: Genomic Comparison of Closely Related Tanacetum-Family Plants.</title>
        <authorList>
            <person name="Yamashiro T."/>
            <person name="Shiraishi A."/>
            <person name="Nakayama K."/>
            <person name="Satake H."/>
        </authorList>
    </citation>
    <scope>NUCLEOTIDE SEQUENCE</scope>
</reference>
<evidence type="ECO:0000313" key="5">
    <source>
        <dbReference type="Proteomes" id="UP001151760"/>
    </source>
</evidence>
<dbReference type="SMART" id="SM00343">
    <property type="entry name" value="ZnF_C2HC"/>
    <property type="match status" value="2"/>
</dbReference>
<dbReference type="InterPro" id="IPR036875">
    <property type="entry name" value="Znf_CCHC_sf"/>
</dbReference>
<feature type="compositionally biased region" description="Polar residues" evidence="2">
    <location>
        <begin position="487"/>
        <end position="506"/>
    </location>
</feature>
<accession>A0ABQ5CWF2</accession>
<proteinExistence type="predicted"/>
<feature type="domain" description="CCHC-type" evidence="3">
    <location>
        <begin position="144"/>
        <end position="158"/>
    </location>
</feature>
<sequence length="633" mass="71480">MNYDYLGNGKGTYLEYIDYEEEQFDDEYERKACNTAVNGCSKDHLRRFLAMDDATKSNGSHKTEFWSVLLTRDENAKAVLNKQFEAFTISSKESLEKGYDRKNGYKLADCYVSIKIKKFYKKTGRRPRVDGKMHVAFDKRKVECFNCHNTGHFARECKFKGSKEGNRQEAGKGQNFKPVQIEKEALMTIDEGQINWVEQTADEELNHALMAFTVNNEVSMCSKLCLDSYNALQAKYDELQSEFGDQEAALVAHKLAVKKLESQLRASHKQQTSLTEKLNFQANQIFEKDEKLKKYRRIGMKAVKDKDALQKIVDSWFASSKNLWKLIDCGMSSTVKIGLGYGIQSNAEVLGYEEEMSRGIFVLRETDAGYYDIPLYSRFKQVEYKGVSHPLSGDYTPREQEDIDDSLYEYGKYGPQPKSPGPIVSDTSSIVFSICPSNDSDGDLGAVSNHSVNDDPIHDPIPIPSIEQVTIATQKTQPQVPKPKQTGVPSCAQTHRQPIRTPVTSSPILSNNRLNWNQQMERELGAGYSFKRKPCFVCGSLSHLIKNCDYYEKKMAREAALKSQRVNKANQFTPRLVQLSNIRPNLSTASKNIKTGRVNVNTGHGNVNSGSVHVNTARVNRPVSNNTSPELSQ</sequence>
<keyword evidence="5" id="KW-1185">Reference proteome</keyword>
<evidence type="ECO:0000313" key="4">
    <source>
        <dbReference type="EMBL" id="GJT30882.1"/>
    </source>
</evidence>
<dbReference type="InterPro" id="IPR001878">
    <property type="entry name" value="Znf_CCHC"/>
</dbReference>
<dbReference type="EMBL" id="BQNB010014661">
    <property type="protein sequence ID" value="GJT30882.1"/>
    <property type="molecule type" value="Genomic_DNA"/>
</dbReference>
<protein>
    <submittedName>
        <fullName evidence="4">Ribonuclease H-like domain-containing protein</fullName>
    </submittedName>
</protein>
<feature type="region of interest" description="Disordered" evidence="2">
    <location>
        <begin position="475"/>
        <end position="506"/>
    </location>
</feature>
<dbReference type="SUPFAM" id="SSF57756">
    <property type="entry name" value="Retrovirus zinc finger-like domains"/>
    <property type="match status" value="1"/>
</dbReference>